<dbReference type="InterPro" id="IPR017937">
    <property type="entry name" value="Thioredoxin_CS"/>
</dbReference>
<dbReference type="OrthoDB" id="1495530at2"/>
<reference evidence="8 9" key="1">
    <citation type="submission" date="2018-11" db="EMBL/GenBank/DDBJ databases">
        <title>Rhodococcus spongicola sp. nov. and Rhodococcus xishaensis sp. nov. from marine sponges.</title>
        <authorList>
            <person name="Li L."/>
            <person name="Lin H.W."/>
        </authorList>
    </citation>
    <scope>NUCLEOTIDE SEQUENCE [LARGE SCALE GENOMIC DNA]</scope>
    <source>
        <strain evidence="8 9">CCTCC AB2014297</strain>
    </source>
</reference>
<dbReference type="PANTHER" id="PTHR45663:SF11">
    <property type="entry name" value="GEO12009P1"/>
    <property type="match status" value="1"/>
</dbReference>
<proteinExistence type="inferred from homology"/>
<evidence type="ECO:0000256" key="5">
    <source>
        <dbReference type="ARBA" id="ARBA00023157"/>
    </source>
</evidence>
<dbReference type="PROSITE" id="PS00194">
    <property type="entry name" value="THIOREDOXIN_1"/>
    <property type="match status" value="1"/>
</dbReference>
<dbReference type="InterPro" id="IPR036249">
    <property type="entry name" value="Thioredoxin-like_sf"/>
</dbReference>
<keyword evidence="5" id="KW-1015">Disulfide bond</keyword>
<gene>
    <name evidence="8" type="ORF">EGT67_21135</name>
</gene>
<dbReference type="RefSeq" id="WP_127918074.1">
    <property type="nucleotide sequence ID" value="NZ_RKLP01000012.1"/>
</dbReference>
<comment type="similarity">
    <text evidence="2">Belongs to the thioredoxin family.</text>
</comment>
<evidence type="ECO:0000313" key="8">
    <source>
        <dbReference type="EMBL" id="RVW07486.1"/>
    </source>
</evidence>
<sequence>MTALLILAVALVATLTVGLALRSRSGKVRASAPVPTAAVDDERLTRLAEAGVTATGRPIVLHFSADWCGPCAAVRRVIGQVLTKLDAGVADDSGRHAATEIELDIDENPSLAKTLGVLSLPTTFILDGELTERFRISGVPSAADLEAALAPLLESGHPKS</sequence>
<evidence type="ECO:0000313" key="9">
    <source>
        <dbReference type="Proteomes" id="UP000286208"/>
    </source>
</evidence>
<dbReference type="GO" id="GO:0005829">
    <property type="term" value="C:cytosol"/>
    <property type="evidence" value="ECO:0007669"/>
    <property type="project" value="TreeGrafter"/>
</dbReference>
<organism evidence="8 9">
    <name type="scientific">Prescottella agglutinans</name>
    <dbReference type="NCBI Taxonomy" id="1644129"/>
    <lineage>
        <taxon>Bacteria</taxon>
        <taxon>Bacillati</taxon>
        <taxon>Actinomycetota</taxon>
        <taxon>Actinomycetes</taxon>
        <taxon>Mycobacteriales</taxon>
        <taxon>Nocardiaceae</taxon>
        <taxon>Prescottella</taxon>
    </lineage>
</organism>
<dbReference type="Pfam" id="PF13098">
    <property type="entry name" value="Thioredoxin_2"/>
    <property type="match status" value="1"/>
</dbReference>
<evidence type="ECO:0000259" key="7">
    <source>
        <dbReference type="PROSITE" id="PS51352"/>
    </source>
</evidence>
<keyword evidence="9" id="KW-1185">Reference proteome</keyword>
<keyword evidence="4" id="KW-0249">Electron transport</keyword>
<dbReference type="EMBL" id="RKLP01000012">
    <property type="protein sequence ID" value="RVW07486.1"/>
    <property type="molecule type" value="Genomic_DNA"/>
</dbReference>
<comment type="caution">
    <text evidence="8">The sequence shown here is derived from an EMBL/GenBank/DDBJ whole genome shotgun (WGS) entry which is preliminary data.</text>
</comment>
<dbReference type="CDD" id="cd02947">
    <property type="entry name" value="TRX_family"/>
    <property type="match status" value="1"/>
</dbReference>
<dbReference type="GO" id="GO:0045454">
    <property type="term" value="P:cell redox homeostasis"/>
    <property type="evidence" value="ECO:0007669"/>
    <property type="project" value="TreeGrafter"/>
</dbReference>
<evidence type="ECO:0000256" key="1">
    <source>
        <dbReference type="ARBA" id="ARBA00003318"/>
    </source>
</evidence>
<evidence type="ECO:0000256" key="2">
    <source>
        <dbReference type="ARBA" id="ARBA00008987"/>
    </source>
</evidence>
<comment type="function">
    <text evidence="1">Participates in various redox reactions through the reversible oxidation of its active center dithiol to a disulfide and catalyzes dithiol-disulfide exchange reactions.</text>
</comment>
<evidence type="ECO:0000256" key="3">
    <source>
        <dbReference type="ARBA" id="ARBA00022448"/>
    </source>
</evidence>
<evidence type="ECO:0000256" key="6">
    <source>
        <dbReference type="ARBA" id="ARBA00023284"/>
    </source>
</evidence>
<name>A0A438B930_9NOCA</name>
<dbReference type="InterPro" id="IPR013766">
    <property type="entry name" value="Thioredoxin_domain"/>
</dbReference>
<dbReference type="PROSITE" id="PS51352">
    <property type="entry name" value="THIOREDOXIN_2"/>
    <property type="match status" value="1"/>
</dbReference>
<dbReference type="AlphaFoldDB" id="A0A438B930"/>
<dbReference type="Proteomes" id="UP000286208">
    <property type="component" value="Unassembled WGS sequence"/>
</dbReference>
<protein>
    <submittedName>
        <fullName evidence="8">Thioredoxin</fullName>
    </submittedName>
</protein>
<feature type="domain" description="Thioredoxin" evidence="7">
    <location>
        <begin position="28"/>
        <end position="154"/>
    </location>
</feature>
<dbReference type="PANTHER" id="PTHR45663">
    <property type="entry name" value="GEO12009P1"/>
    <property type="match status" value="1"/>
</dbReference>
<dbReference type="Gene3D" id="3.40.30.10">
    <property type="entry name" value="Glutaredoxin"/>
    <property type="match status" value="1"/>
</dbReference>
<dbReference type="InterPro" id="IPR012336">
    <property type="entry name" value="Thioredoxin-like_fold"/>
</dbReference>
<accession>A0A438B930</accession>
<keyword evidence="3" id="KW-0813">Transport</keyword>
<dbReference type="SUPFAM" id="SSF52833">
    <property type="entry name" value="Thioredoxin-like"/>
    <property type="match status" value="1"/>
</dbReference>
<dbReference type="GO" id="GO:0015035">
    <property type="term" value="F:protein-disulfide reductase activity"/>
    <property type="evidence" value="ECO:0007669"/>
    <property type="project" value="TreeGrafter"/>
</dbReference>
<evidence type="ECO:0000256" key="4">
    <source>
        <dbReference type="ARBA" id="ARBA00022982"/>
    </source>
</evidence>
<keyword evidence="6" id="KW-0676">Redox-active center</keyword>